<protein>
    <recommendedName>
        <fullName evidence="5">Autophagy protein 5</fullName>
    </recommendedName>
</protein>
<dbReference type="GO" id="GO:0034727">
    <property type="term" value="P:piecemeal microautophagy of the nucleus"/>
    <property type="evidence" value="ECO:0007669"/>
    <property type="project" value="TreeGrafter"/>
</dbReference>
<evidence type="ECO:0000259" key="8">
    <source>
        <dbReference type="Pfam" id="PF20638"/>
    </source>
</evidence>
<dbReference type="GO" id="GO:0044233">
    <property type="term" value="C:mitochondria-associated endoplasmic reticulum membrane contact site"/>
    <property type="evidence" value="ECO:0007669"/>
    <property type="project" value="TreeGrafter"/>
</dbReference>
<evidence type="ECO:0000256" key="3">
    <source>
        <dbReference type="ARBA" id="ARBA00022843"/>
    </source>
</evidence>
<evidence type="ECO:0000313" key="9">
    <source>
        <dbReference type="EMBL" id="KAL1523651.1"/>
    </source>
</evidence>
<dbReference type="GO" id="GO:0034045">
    <property type="term" value="C:phagophore assembly site membrane"/>
    <property type="evidence" value="ECO:0007669"/>
    <property type="project" value="UniProtKB-SubCell"/>
</dbReference>
<comment type="function">
    <text evidence="5">Involved in autophagic vesicle formation.</text>
</comment>
<dbReference type="GO" id="GO:0034274">
    <property type="term" value="C:Atg12-Atg5-Atg16 complex"/>
    <property type="evidence" value="ECO:0007669"/>
    <property type="project" value="TreeGrafter"/>
</dbReference>
<gene>
    <name evidence="9" type="ORF">AB1Y20_018586</name>
</gene>
<dbReference type="EMBL" id="JBGBPQ010000005">
    <property type="protein sequence ID" value="KAL1523651.1"/>
    <property type="molecule type" value="Genomic_DNA"/>
</dbReference>
<dbReference type="GO" id="GO:0000422">
    <property type="term" value="P:autophagy of mitochondrion"/>
    <property type="evidence" value="ECO:0007669"/>
    <property type="project" value="TreeGrafter"/>
</dbReference>
<feature type="domain" description="Autophagy protein ATG5 alpha-helical bundle region" evidence="7">
    <location>
        <begin position="132"/>
        <end position="180"/>
    </location>
</feature>
<reference evidence="9 10" key="1">
    <citation type="journal article" date="2024" name="Science">
        <title>Giant polyketide synthase enzymes in the biosynthesis of giant marine polyether toxins.</title>
        <authorList>
            <person name="Fallon T.R."/>
            <person name="Shende V.V."/>
            <person name="Wierzbicki I.H."/>
            <person name="Pendleton A.L."/>
            <person name="Watervoot N.F."/>
            <person name="Auber R.P."/>
            <person name="Gonzalez D.J."/>
            <person name="Wisecaver J.H."/>
            <person name="Moore B.S."/>
        </authorList>
    </citation>
    <scope>NUCLEOTIDE SEQUENCE [LARGE SCALE GENOMIC DNA]</scope>
    <source>
        <strain evidence="9 10">12B1</strain>
    </source>
</reference>
<proteinExistence type="inferred from homology"/>
<evidence type="ECO:0000256" key="5">
    <source>
        <dbReference type="RuleBase" id="RU361202"/>
    </source>
</evidence>
<comment type="similarity">
    <text evidence="1 5">Belongs to the ATG5 family.</text>
</comment>
<dbReference type="PANTHER" id="PTHR13040">
    <property type="entry name" value="AUTOPHAGY PROTEIN 5"/>
    <property type="match status" value="1"/>
</dbReference>
<keyword evidence="2 5" id="KW-1017">Isopeptide bond</keyword>
<dbReference type="InterPro" id="IPR048940">
    <property type="entry name" value="ATG5_HBR"/>
</dbReference>
<dbReference type="InterPro" id="IPR042527">
    <property type="entry name" value="Atg5_UblA_dom_sf"/>
</dbReference>
<evidence type="ECO:0000313" key="10">
    <source>
        <dbReference type="Proteomes" id="UP001515480"/>
    </source>
</evidence>
<evidence type="ECO:0000259" key="6">
    <source>
        <dbReference type="Pfam" id="PF04106"/>
    </source>
</evidence>
<keyword evidence="5" id="KW-0472">Membrane</keyword>
<sequence>MEGEEALMRAAAADAWAGEIPAVFVLATNEVTTLEPPVPFHLCLARQSYLPFTTAEVVDHFKPFAPPMGGGEPWYEHDGQPLRWHVPLGVLFDLHAGLEAEAELPWRLTVHFQGFPATTLLSTANAAAEGWVLNALKESCFLRCGSALPAMSLSIAEQKKLTHALTTNDFREYCAVAERISAAMAKSLGASGLPHSVPVRVFTSPVEWRQQPAAPRLPSGGSTRLYDVLVSLLPSVFESSSSAAPRVIVQGVSVPLETPLLWLHGACSHPDGFLYVYVSCSPPSTAPQIA</sequence>
<name>A0AB34JSF6_PRYPA</name>
<comment type="subcellular location">
    <subcellularLocation>
        <location evidence="5">Preautophagosomal structure membrane</location>
        <topology evidence="5">Peripheral membrane protein</topology>
    </subcellularLocation>
</comment>
<evidence type="ECO:0000259" key="7">
    <source>
        <dbReference type="Pfam" id="PF20637"/>
    </source>
</evidence>
<evidence type="ECO:0000256" key="4">
    <source>
        <dbReference type="ARBA" id="ARBA00023006"/>
    </source>
</evidence>
<keyword evidence="3 5" id="KW-0832">Ubl conjugation</keyword>
<dbReference type="PANTHER" id="PTHR13040:SF2">
    <property type="entry name" value="AUTOPHAGY PROTEIN 5"/>
    <property type="match status" value="1"/>
</dbReference>
<dbReference type="Proteomes" id="UP001515480">
    <property type="component" value="Unassembled WGS sequence"/>
</dbReference>
<comment type="subunit">
    <text evidence="5">Conjugated with ATG12.</text>
</comment>
<feature type="domain" description="Autophagy protein ATG5 UblB" evidence="6">
    <location>
        <begin position="197"/>
        <end position="278"/>
    </location>
</feature>
<organism evidence="9 10">
    <name type="scientific">Prymnesium parvum</name>
    <name type="common">Toxic golden alga</name>
    <dbReference type="NCBI Taxonomy" id="97485"/>
    <lineage>
        <taxon>Eukaryota</taxon>
        <taxon>Haptista</taxon>
        <taxon>Haptophyta</taxon>
        <taxon>Prymnesiophyceae</taxon>
        <taxon>Prymnesiales</taxon>
        <taxon>Prymnesiaceae</taxon>
        <taxon>Prymnesium</taxon>
    </lineage>
</organism>
<dbReference type="InterPro" id="IPR007239">
    <property type="entry name" value="Atg5"/>
</dbReference>
<dbReference type="Gene3D" id="3.10.20.90">
    <property type="entry name" value="Phosphatidylinositol 3-kinase Catalytic Subunit, Chain A, domain 1"/>
    <property type="match status" value="1"/>
</dbReference>
<dbReference type="InterPro" id="IPR042526">
    <property type="entry name" value="Atg5_HR"/>
</dbReference>
<keyword evidence="10" id="KW-1185">Reference proteome</keyword>
<feature type="domain" description="Autophagy protein ATG5 UblA" evidence="8">
    <location>
        <begin position="16"/>
        <end position="112"/>
    </location>
</feature>
<evidence type="ECO:0000256" key="2">
    <source>
        <dbReference type="ARBA" id="ARBA00022499"/>
    </source>
</evidence>
<dbReference type="Pfam" id="PF20638">
    <property type="entry name" value="ATG5_UblA"/>
    <property type="match status" value="1"/>
</dbReference>
<comment type="caution">
    <text evidence="9">The sequence shown here is derived from an EMBL/GenBank/DDBJ whole genome shotgun (WGS) entry which is preliminary data.</text>
</comment>
<dbReference type="Gene3D" id="3.10.20.620">
    <property type="match status" value="1"/>
</dbReference>
<dbReference type="GO" id="GO:0019776">
    <property type="term" value="F:Atg8-family ligase activity"/>
    <property type="evidence" value="ECO:0007669"/>
    <property type="project" value="TreeGrafter"/>
</dbReference>
<dbReference type="GO" id="GO:0061908">
    <property type="term" value="C:phagophore"/>
    <property type="evidence" value="ECO:0007669"/>
    <property type="project" value="TreeGrafter"/>
</dbReference>
<dbReference type="GO" id="GO:0005776">
    <property type="term" value="C:autophagosome"/>
    <property type="evidence" value="ECO:0007669"/>
    <property type="project" value="TreeGrafter"/>
</dbReference>
<dbReference type="Pfam" id="PF04106">
    <property type="entry name" value="ATG5_UblB"/>
    <property type="match status" value="1"/>
</dbReference>
<dbReference type="GO" id="GO:0006995">
    <property type="term" value="P:cellular response to nitrogen starvation"/>
    <property type="evidence" value="ECO:0007669"/>
    <property type="project" value="TreeGrafter"/>
</dbReference>
<dbReference type="AlphaFoldDB" id="A0AB34JSF6"/>
<dbReference type="Gene3D" id="1.10.246.190">
    <property type="entry name" value="Autophagy protein Apg5, helix rich domain"/>
    <property type="match status" value="1"/>
</dbReference>
<dbReference type="InterPro" id="IPR048939">
    <property type="entry name" value="ATG5_UblA"/>
</dbReference>
<dbReference type="InterPro" id="IPR048318">
    <property type="entry name" value="ATG5_UblB"/>
</dbReference>
<accession>A0AB34JSF6</accession>
<keyword evidence="4 5" id="KW-0072">Autophagy</keyword>
<evidence type="ECO:0000256" key="1">
    <source>
        <dbReference type="ARBA" id="ARBA00006910"/>
    </source>
</evidence>
<dbReference type="Pfam" id="PF20637">
    <property type="entry name" value="ATG5_HBR"/>
    <property type="match status" value="1"/>
</dbReference>